<dbReference type="InterPro" id="IPR036597">
    <property type="entry name" value="Fido-like_dom_sf"/>
</dbReference>
<feature type="binding site" evidence="2">
    <location>
        <begin position="264"/>
        <end position="265"/>
    </location>
    <ligand>
        <name>ATP</name>
        <dbReference type="ChEBI" id="CHEBI:30616"/>
    </ligand>
</feature>
<dbReference type="InterPro" id="IPR036390">
    <property type="entry name" value="WH_DNA-bd_sf"/>
</dbReference>
<evidence type="ECO:0000256" key="1">
    <source>
        <dbReference type="PIRSR" id="PIRSR640198-1"/>
    </source>
</evidence>
<keyword evidence="2" id="KW-0067">ATP-binding</keyword>
<sequence length="402" mass="43578">MRLSWDNVVRAPTVPASPTDRSRLSVVGKPYRAAVPAAIKRMQFNIMPDVAALADDARAAITRFDAELSAMFDGEFAPLSAVLLRTESASSSQIENITVSARALSLANVGLAKFGSNAKLVQANVEAMNRALELTGPLTPGLILAVHEALMHGQDQAEPGRFRNQQVWIGGTDYSPHSADFVPPLNSRVHDSIGDLCAFSERTDLPLLAQAAIAHAQFETIHPFNDGNGRAGRALIHVMLRNGGASTRTTVPVSAGLLSNIDAYYEALTVYRDGDPNPIIDQISRAAFLAVDNGQQLATDLRTIHDGWATNLRARRDAVAWRVLPFLLRQPSVTSKLVQETFNVTQPAADNALRQLQEAGAVSKPKTIHGEGQKRNVVWQATEVLDALDRFGERARRSSRTA</sequence>
<feature type="active site" evidence="1">
    <location>
        <position position="222"/>
    </location>
</feature>
<dbReference type="STRING" id="1610493.RPIT_13685"/>
<gene>
    <name evidence="4" type="ORF">RPIT_13685</name>
</gene>
<dbReference type="AlphaFoldDB" id="A0A1Q2CJ96"/>
<name>A0A1Q2CJ96_9ACTN</name>
<evidence type="ECO:0000313" key="5">
    <source>
        <dbReference type="Proteomes" id="UP000188324"/>
    </source>
</evidence>
<dbReference type="InterPro" id="IPR003812">
    <property type="entry name" value="Fido"/>
</dbReference>
<dbReference type="GO" id="GO:0005524">
    <property type="term" value="F:ATP binding"/>
    <property type="evidence" value="ECO:0007669"/>
    <property type="project" value="UniProtKB-KW"/>
</dbReference>
<dbReference type="InterPro" id="IPR040198">
    <property type="entry name" value="Fido_containing"/>
</dbReference>
<keyword evidence="2" id="KW-0547">Nucleotide-binding</keyword>
<dbReference type="EMBL" id="CP019605">
    <property type="protein sequence ID" value="AQP46174.1"/>
    <property type="molecule type" value="Genomic_DNA"/>
</dbReference>
<feature type="binding site" evidence="2">
    <location>
        <begin position="226"/>
        <end position="233"/>
    </location>
    <ligand>
        <name>ATP</name>
        <dbReference type="ChEBI" id="CHEBI:30616"/>
    </ligand>
</feature>
<evidence type="ECO:0000256" key="2">
    <source>
        <dbReference type="PIRSR" id="PIRSR640198-2"/>
    </source>
</evidence>
<proteinExistence type="predicted"/>
<evidence type="ECO:0000313" key="4">
    <source>
        <dbReference type="EMBL" id="AQP46174.1"/>
    </source>
</evidence>
<dbReference type="Gene3D" id="1.10.3290.10">
    <property type="entry name" value="Fido-like domain"/>
    <property type="match status" value="1"/>
</dbReference>
<dbReference type="InterPro" id="IPR025758">
    <property type="entry name" value="Fic/DOC_N"/>
</dbReference>
<dbReference type="PANTHER" id="PTHR13504:SF38">
    <property type="entry name" value="FIDO DOMAIN-CONTAINING PROTEIN"/>
    <property type="match status" value="1"/>
</dbReference>
<dbReference type="Proteomes" id="UP000188324">
    <property type="component" value="Chromosome"/>
</dbReference>
<accession>A0A1Q2CJ96</accession>
<feature type="domain" description="Fido" evidence="3">
    <location>
        <begin position="138"/>
        <end position="285"/>
    </location>
</feature>
<reference evidence="4 5" key="1">
    <citation type="journal article" date="2016" name="Int. J. Syst. Evol. Microbiol.">
        <title>Tessaracoccus flavus sp. nov., isolated from the drainage system of a lindane-producing factory.</title>
        <authorList>
            <person name="Kumari R."/>
            <person name="Singh P."/>
            <person name="Schumann P."/>
            <person name="Lal R."/>
        </authorList>
    </citation>
    <scope>NUCLEOTIDE SEQUENCE [LARGE SCALE GENOMIC DNA]</scope>
    <source>
        <strain evidence="4 5">RP1T</strain>
    </source>
</reference>
<dbReference type="PANTHER" id="PTHR13504">
    <property type="entry name" value="FIDO DOMAIN-CONTAINING PROTEIN DDB_G0283145"/>
    <property type="match status" value="1"/>
</dbReference>
<dbReference type="SUPFAM" id="SSF140931">
    <property type="entry name" value="Fic-like"/>
    <property type="match status" value="1"/>
</dbReference>
<evidence type="ECO:0000259" key="3">
    <source>
        <dbReference type="PROSITE" id="PS51459"/>
    </source>
</evidence>
<dbReference type="Pfam" id="PF02661">
    <property type="entry name" value="Fic"/>
    <property type="match status" value="1"/>
</dbReference>
<organism evidence="4 5">
    <name type="scientific">Tessaracoccus flavus</name>
    <dbReference type="NCBI Taxonomy" id="1610493"/>
    <lineage>
        <taxon>Bacteria</taxon>
        <taxon>Bacillati</taxon>
        <taxon>Actinomycetota</taxon>
        <taxon>Actinomycetes</taxon>
        <taxon>Propionibacteriales</taxon>
        <taxon>Propionibacteriaceae</taxon>
        <taxon>Tessaracoccus</taxon>
    </lineage>
</organism>
<keyword evidence="5" id="KW-1185">Reference proteome</keyword>
<dbReference type="PROSITE" id="PS51459">
    <property type="entry name" value="FIDO"/>
    <property type="match status" value="1"/>
</dbReference>
<dbReference type="Pfam" id="PF13784">
    <property type="entry name" value="Fic_N"/>
    <property type="match status" value="1"/>
</dbReference>
<dbReference type="KEGG" id="tfl:RPIT_13685"/>
<protein>
    <recommendedName>
        <fullName evidence="3">Fido domain-containing protein</fullName>
    </recommendedName>
</protein>
<dbReference type="SUPFAM" id="SSF46785">
    <property type="entry name" value="Winged helix' DNA-binding domain"/>
    <property type="match status" value="1"/>
</dbReference>